<sequence>MSRPATTPAAGTARGSGRRRRYGDVRESRRCAWLPRAVGRARRAMVDPGACRSSWTADGRVAGRFSASLQRFGDRSATGPGLRGEHAIPTMPAAATPARRATRPCGRNGPPPRSGADEGASAGHVRCGPAHALCRSPMSLFSRFFRKAPSSSRVPSPLPSAAPSDQSVAKASAESRALTAAAEEQALQSALDAGDVQAVARMVTAGGSTKLRQAAAQAINDLDLLRQLIREVRGGNDNNVYKILAAKRDALLEQARKQEQLRAELVLASEAVERHSQRPYDALYAERLDQVERRWNAIAEQADPALRDRVQQALARAQGTLAEHRRALAAQALRAQAEAEAAAVAEQQRERQAQAEAAAEAEQARALAEQRRALAETQQAERQAAQQIGELIRKARAALGEGNTSRAASIRRTIGEQLAGVSPLPDSLARPLQQLDKQLEELKDWKSFSVAPKRSELIAEMQLLLEASLDPLALAERIKSLQDEWRTLAKGVGAEFEADWQRFQEAAQKAYEPCKAYFAAQALVRQENLQRRDALVARFAAFEAEQDWAQPDWRAVINALRELKQEWRRYSDVDAQAARKQQSTFSALTARLQDRLDGEYARNRALKESLIERARQLSSNEDGRQAIDAIKALQQQWRTVGLLPRELDQRLWEEFRQHCDAVFQKRQQDFAAHTAGLEANRAQAVDLCEQVEQIAALEGAELLARAAALGELRAAFETLGELPRADTRELRNRFDRALERCGKSLARQQARAAEQTWTDLFVAADHARAYRLAVAQGLDQAQADALKQAAEACIASIPRWPKGGLDAIRQALADEPCTDLAANEMALKQLCIRAEILTEMPTPAEDQALRREYQLQRLVKGMGQRLQADQTNLDAMALAWIGVGPVEATTYAPLLQRFLACRRRGVERSA</sequence>
<dbReference type="Proteomes" id="UP000282106">
    <property type="component" value="Unassembled WGS sequence"/>
</dbReference>
<evidence type="ECO:0000313" key="4">
    <source>
        <dbReference type="Proteomes" id="UP000282106"/>
    </source>
</evidence>
<reference evidence="3 4" key="1">
    <citation type="submission" date="2018-10" db="EMBL/GenBank/DDBJ databases">
        <authorList>
            <person name="Chen W.-M."/>
        </authorList>
    </citation>
    <scope>NUCLEOTIDE SEQUENCE [LARGE SCALE GENOMIC DNA]</scope>
    <source>
        <strain evidence="3 4">THS-13</strain>
    </source>
</reference>
<feature type="coiled-coil region" evidence="1">
    <location>
        <begin position="307"/>
        <end position="387"/>
    </location>
</feature>
<proteinExistence type="predicted"/>
<feature type="compositionally biased region" description="Low complexity" evidence="2">
    <location>
        <begin position="1"/>
        <end position="15"/>
    </location>
</feature>
<evidence type="ECO:0000256" key="2">
    <source>
        <dbReference type="SAM" id="MobiDB-lite"/>
    </source>
</evidence>
<keyword evidence="4" id="KW-1185">Reference proteome</keyword>
<evidence type="ECO:0000256" key="1">
    <source>
        <dbReference type="SAM" id="Coils"/>
    </source>
</evidence>
<keyword evidence="1" id="KW-0175">Coiled coil</keyword>
<protein>
    <submittedName>
        <fullName evidence="3">DUF349 domain-containing protein</fullName>
    </submittedName>
</protein>
<name>A0A3N0VLM8_9GAMM</name>
<dbReference type="InterPro" id="IPR007139">
    <property type="entry name" value="DUF349"/>
</dbReference>
<organism evidence="3 4">
    <name type="scientific">Stagnimonas aquatica</name>
    <dbReference type="NCBI Taxonomy" id="2689987"/>
    <lineage>
        <taxon>Bacteria</taxon>
        <taxon>Pseudomonadati</taxon>
        <taxon>Pseudomonadota</taxon>
        <taxon>Gammaproteobacteria</taxon>
        <taxon>Nevskiales</taxon>
        <taxon>Nevskiaceae</taxon>
        <taxon>Stagnimonas</taxon>
    </lineage>
</organism>
<dbReference type="EMBL" id="RJVO01000001">
    <property type="protein sequence ID" value="ROH93676.1"/>
    <property type="molecule type" value="Genomic_DNA"/>
</dbReference>
<feature type="compositionally biased region" description="Low complexity" evidence="2">
    <location>
        <begin position="87"/>
        <end position="99"/>
    </location>
</feature>
<feature type="region of interest" description="Disordered" evidence="2">
    <location>
        <begin position="1"/>
        <end position="26"/>
    </location>
</feature>
<feature type="region of interest" description="Disordered" evidence="2">
    <location>
        <begin position="72"/>
        <end position="124"/>
    </location>
</feature>
<dbReference type="AlphaFoldDB" id="A0A3N0VLM8"/>
<evidence type="ECO:0000313" key="3">
    <source>
        <dbReference type="EMBL" id="ROH93676.1"/>
    </source>
</evidence>
<accession>A0A3N0VLM8</accession>
<dbReference type="Pfam" id="PF03993">
    <property type="entry name" value="DUF349"/>
    <property type="match status" value="3"/>
</dbReference>
<gene>
    <name evidence="3" type="ORF">ED208_03905</name>
</gene>
<comment type="caution">
    <text evidence="3">The sequence shown here is derived from an EMBL/GenBank/DDBJ whole genome shotgun (WGS) entry which is preliminary data.</text>
</comment>
<dbReference type="InParanoid" id="A0A3N0VLM8"/>
<feature type="region of interest" description="Disordered" evidence="2">
    <location>
        <begin position="149"/>
        <end position="170"/>
    </location>
</feature>